<gene>
    <name evidence="12" type="ORF">D777_02200</name>
</gene>
<dbReference type="CDD" id="cd03429">
    <property type="entry name" value="NUDIX_NADH_pyrophosphatase_Nudt13"/>
    <property type="match status" value="1"/>
</dbReference>
<dbReference type="SUPFAM" id="SSF55811">
    <property type="entry name" value="Nudix"/>
    <property type="match status" value="2"/>
</dbReference>
<dbReference type="PROSITE" id="PS51462">
    <property type="entry name" value="NUDIX"/>
    <property type="match status" value="1"/>
</dbReference>
<comment type="cofactor">
    <cofactor evidence="1">
        <name>Mg(2+)</name>
        <dbReference type="ChEBI" id="CHEBI:18420"/>
    </cofactor>
</comment>
<evidence type="ECO:0000256" key="1">
    <source>
        <dbReference type="ARBA" id="ARBA00001946"/>
    </source>
</evidence>
<dbReference type="Pfam" id="PF09297">
    <property type="entry name" value="Zn_ribbon_NUD"/>
    <property type="match status" value="1"/>
</dbReference>
<comment type="caution">
    <text evidence="12">The sequence shown here is derived from an EMBL/GenBank/DDBJ whole genome shotgun (WGS) entry which is preliminary data.</text>
</comment>
<dbReference type="GO" id="GO:0046872">
    <property type="term" value="F:metal ion binding"/>
    <property type="evidence" value="ECO:0007669"/>
    <property type="project" value="UniProtKB-KW"/>
</dbReference>
<evidence type="ECO:0000313" key="12">
    <source>
        <dbReference type="EMBL" id="KEF31047.1"/>
    </source>
</evidence>
<comment type="similarity">
    <text evidence="3">Belongs to the Nudix hydrolase family. NudC subfamily.</text>
</comment>
<proteinExistence type="inferred from homology"/>
<dbReference type="Pfam" id="PF00293">
    <property type="entry name" value="NUDIX"/>
    <property type="match status" value="1"/>
</dbReference>
<keyword evidence="5" id="KW-0479">Metal-binding</keyword>
<evidence type="ECO:0000313" key="13">
    <source>
        <dbReference type="Proteomes" id="UP000035057"/>
    </source>
</evidence>
<dbReference type="InterPro" id="IPR020084">
    <property type="entry name" value="NUDIX_hydrolase_CS"/>
</dbReference>
<dbReference type="Gene3D" id="3.90.79.20">
    <property type="match status" value="1"/>
</dbReference>
<dbReference type="InterPro" id="IPR050241">
    <property type="entry name" value="NAD-cap_RNA_hydrolase_NudC"/>
</dbReference>
<dbReference type="GO" id="GO:0035529">
    <property type="term" value="F:NADH pyrophosphatase activity"/>
    <property type="evidence" value="ECO:0007669"/>
    <property type="project" value="TreeGrafter"/>
</dbReference>
<dbReference type="EC" id="3.6.1.22" evidence="4"/>
<evidence type="ECO:0000256" key="4">
    <source>
        <dbReference type="ARBA" id="ARBA00012381"/>
    </source>
</evidence>
<evidence type="ECO:0000256" key="3">
    <source>
        <dbReference type="ARBA" id="ARBA00009595"/>
    </source>
</evidence>
<feature type="domain" description="Nudix hydrolase" evidence="11">
    <location>
        <begin position="141"/>
        <end position="264"/>
    </location>
</feature>
<comment type="cofactor">
    <cofactor evidence="2">
        <name>Zn(2+)</name>
        <dbReference type="ChEBI" id="CHEBI:29105"/>
    </cofactor>
</comment>
<sequence>MTESYTGWVPDWSTEPPADGDFMLVLSGQSVLKPEHGWLVPVSLLLGKLDLSHAVFLGYLNEQRVYVIGVDKPEVSGLDPVSLREALLVREKAPTDLLSTGFQVWQWWRDHRYCGRCGEETGFHPRERAKWCGHCGIPWYPRLAPCVIVVIRRDSRYLLAKSTRAKGNFYSLIAGFVEPGESLEGAVAREVREETGLDVTNIRYHGSQHWPFPHQLMVGFFADYLGGELVLQEDEIEHADWFLPGQTPPVPPATTIAGTLIQAMERELSGGDGSEGL</sequence>
<evidence type="ECO:0000256" key="10">
    <source>
        <dbReference type="RuleBase" id="RU003476"/>
    </source>
</evidence>
<protein>
    <recommendedName>
        <fullName evidence="4">NAD(+) diphosphatase</fullName>
        <ecNumber evidence="4">3.6.1.22</ecNumber>
    </recommendedName>
</protein>
<dbReference type="InterPro" id="IPR015797">
    <property type="entry name" value="NUDIX_hydrolase-like_dom_sf"/>
</dbReference>
<evidence type="ECO:0000256" key="7">
    <source>
        <dbReference type="ARBA" id="ARBA00022842"/>
    </source>
</evidence>
<evidence type="ECO:0000259" key="11">
    <source>
        <dbReference type="PROSITE" id="PS51462"/>
    </source>
</evidence>
<reference evidence="12 13" key="1">
    <citation type="submission" date="2012-12" db="EMBL/GenBank/DDBJ databases">
        <title>Genome assembly of Marinobacter sp. AK21.</title>
        <authorList>
            <person name="Khatri I."/>
            <person name="Kumar R."/>
            <person name="Vaidya B."/>
            <person name="Subramanian S."/>
            <person name="Pinnaka A."/>
        </authorList>
    </citation>
    <scope>NUCLEOTIDE SEQUENCE [LARGE SCALE GENOMIC DNA]</scope>
    <source>
        <strain evidence="12 13">AK21</strain>
    </source>
</reference>
<organism evidence="12 13">
    <name type="scientific">Marinobacter nitratireducens</name>
    <dbReference type="NCBI Taxonomy" id="1137280"/>
    <lineage>
        <taxon>Bacteria</taxon>
        <taxon>Pseudomonadati</taxon>
        <taxon>Pseudomonadota</taxon>
        <taxon>Gammaproteobacteria</taxon>
        <taxon>Pseudomonadales</taxon>
        <taxon>Marinobacteraceae</taxon>
        <taxon>Marinobacter</taxon>
    </lineage>
</organism>
<accession>A0A072N1G1</accession>
<dbReference type="STRING" id="1137280.D777_02200"/>
<dbReference type="EMBL" id="ANIE01000006">
    <property type="protein sequence ID" value="KEF31047.1"/>
    <property type="molecule type" value="Genomic_DNA"/>
</dbReference>
<dbReference type="InterPro" id="IPR000086">
    <property type="entry name" value="NUDIX_hydrolase_dom"/>
</dbReference>
<keyword evidence="8" id="KW-0520">NAD</keyword>
<dbReference type="Proteomes" id="UP000035057">
    <property type="component" value="Unassembled WGS sequence"/>
</dbReference>
<dbReference type="RefSeq" id="WP_036131592.1">
    <property type="nucleotide sequence ID" value="NZ_ANIE01000006.1"/>
</dbReference>
<comment type="catalytic activity">
    <reaction evidence="9">
        <text>a 5'-end NAD(+)-phospho-ribonucleoside in mRNA + H2O = a 5'-end phospho-adenosine-phospho-ribonucleoside in mRNA + beta-nicotinamide D-ribonucleotide + 2 H(+)</text>
        <dbReference type="Rhea" id="RHEA:60876"/>
        <dbReference type="Rhea" id="RHEA-COMP:15698"/>
        <dbReference type="Rhea" id="RHEA-COMP:15719"/>
        <dbReference type="ChEBI" id="CHEBI:14649"/>
        <dbReference type="ChEBI" id="CHEBI:15377"/>
        <dbReference type="ChEBI" id="CHEBI:15378"/>
        <dbReference type="ChEBI" id="CHEBI:144029"/>
        <dbReference type="ChEBI" id="CHEBI:144051"/>
    </reaction>
    <physiologicalReaction direction="left-to-right" evidence="9">
        <dbReference type="Rhea" id="RHEA:60877"/>
    </physiologicalReaction>
</comment>
<dbReference type="NCBIfam" id="NF001299">
    <property type="entry name" value="PRK00241.1"/>
    <property type="match status" value="1"/>
</dbReference>
<dbReference type="InterPro" id="IPR049734">
    <property type="entry name" value="NudC-like_C"/>
</dbReference>
<dbReference type="GO" id="GO:0005829">
    <property type="term" value="C:cytosol"/>
    <property type="evidence" value="ECO:0007669"/>
    <property type="project" value="TreeGrafter"/>
</dbReference>
<dbReference type="PANTHER" id="PTHR42904:SF6">
    <property type="entry name" value="NAD-CAPPED RNA HYDROLASE NUDT12"/>
    <property type="match status" value="1"/>
</dbReference>
<dbReference type="OrthoDB" id="9791656at2"/>
<dbReference type="PATRIC" id="fig|1137280.3.peg.2015"/>
<dbReference type="PRINTS" id="PR00502">
    <property type="entry name" value="NUDIXFAMILY"/>
</dbReference>
<keyword evidence="7" id="KW-0460">Magnesium</keyword>
<dbReference type="Gene3D" id="3.90.79.10">
    <property type="entry name" value="Nucleoside Triphosphate Pyrophosphohydrolase"/>
    <property type="match status" value="1"/>
</dbReference>
<keyword evidence="13" id="KW-1185">Reference proteome</keyword>
<evidence type="ECO:0000256" key="6">
    <source>
        <dbReference type="ARBA" id="ARBA00022801"/>
    </source>
</evidence>
<dbReference type="PANTHER" id="PTHR42904">
    <property type="entry name" value="NUDIX HYDROLASE, NUDC SUBFAMILY"/>
    <property type="match status" value="1"/>
</dbReference>
<dbReference type="InterPro" id="IPR020476">
    <property type="entry name" value="Nudix_hydrolase"/>
</dbReference>
<dbReference type="AlphaFoldDB" id="A0A072N1G1"/>
<keyword evidence="6 10" id="KW-0378">Hydrolase</keyword>
<dbReference type="PROSITE" id="PS00893">
    <property type="entry name" value="NUDIX_BOX"/>
    <property type="match status" value="1"/>
</dbReference>
<name>A0A072N1G1_9GAMM</name>
<evidence type="ECO:0000256" key="8">
    <source>
        <dbReference type="ARBA" id="ARBA00023027"/>
    </source>
</evidence>
<evidence type="ECO:0000256" key="9">
    <source>
        <dbReference type="ARBA" id="ARBA00023679"/>
    </source>
</evidence>
<dbReference type="InterPro" id="IPR015376">
    <property type="entry name" value="Znr_NADH_PPase"/>
</dbReference>
<dbReference type="GO" id="GO:0019677">
    <property type="term" value="P:NAD+ catabolic process"/>
    <property type="evidence" value="ECO:0007669"/>
    <property type="project" value="TreeGrafter"/>
</dbReference>
<evidence type="ECO:0000256" key="2">
    <source>
        <dbReference type="ARBA" id="ARBA00001947"/>
    </source>
</evidence>
<evidence type="ECO:0000256" key="5">
    <source>
        <dbReference type="ARBA" id="ARBA00022723"/>
    </source>
</evidence>
<dbReference type="GO" id="GO:0006742">
    <property type="term" value="P:NADP+ catabolic process"/>
    <property type="evidence" value="ECO:0007669"/>
    <property type="project" value="TreeGrafter"/>
</dbReference>